<evidence type="ECO:0000313" key="13">
    <source>
        <dbReference type="Proteomes" id="UP001156690"/>
    </source>
</evidence>
<keyword evidence="8" id="KW-0131">Cell cycle</keyword>
<keyword evidence="13" id="KW-1185">Reference proteome</keyword>
<keyword evidence="5 12" id="KW-0132">Cell division</keyword>
<dbReference type="GO" id="GO:0043093">
    <property type="term" value="P:FtsZ-dependent cytokinesis"/>
    <property type="evidence" value="ECO:0007669"/>
    <property type="project" value="TreeGrafter"/>
</dbReference>
<comment type="subcellular location">
    <subcellularLocation>
        <location evidence="1">Cytoplasm</location>
    </subcellularLocation>
</comment>
<dbReference type="Gene3D" id="3.30.160.880">
    <property type="entry name" value="Cell division protein ZapA protomer, N-terminal domain"/>
    <property type="match status" value="1"/>
</dbReference>
<keyword evidence="6" id="KW-0175">Coiled coil</keyword>
<dbReference type="InterPro" id="IPR042233">
    <property type="entry name" value="Cell_div_ZapA_N"/>
</dbReference>
<dbReference type="GO" id="GO:0000917">
    <property type="term" value="P:division septum assembly"/>
    <property type="evidence" value="ECO:0007669"/>
    <property type="project" value="UniProtKB-KW"/>
</dbReference>
<dbReference type="GO" id="GO:0000921">
    <property type="term" value="P:septin ring assembly"/>
    <property type="evidence" value="ECO:0007669"/>
    <property type="project" value="TreeGrafter"/>
</dbReference>
<evidence type="ECO:0000256" key="7">
    <source>
        <dbReference type="ARBA" id="ARBA00023210"/>
    </source>
</evidence>
<dbReference type="Proteomes" id="UP001156690">
    <property type="component" value="Unassembled WGS sequence"/>
</dbReference>
<dbReference type="PANTHER" id="PTHR34981">
    <property type="entry name" value="CELL DIVISION PROTEIN ZAPA"/>
    <property type="match status" value="1"/>
</dbReference>
<comment type="function">
    <text evidence="9">Activator of cell division through the inhibition of FtsZ GTPase activity, therefore promoting FtsZ assembly into bundles of protofilaments necessary for the formation of the division Z ring. It is recruited early at mid-cell but it is not essential for cell division.</text>
</comment>
<evidence type="ECO:0000256" key="6">
    <source>
        <dbReference type="ARBA" id="ARBA00023054"/>
    </source>
</evidence>
<dbReference type="GO" id="GO:0032153">
    <property type="term" value="C:cell division site"/>
    <property type="evidence" value="ECO:0007669"/>
    <property type="project" value="TreeGrafter"/>
</dbReference>
<proteinExistence type="inferred from homology"/>
<organism evidence="12 13">
    <name type="scientific">Vibrio penaeicida</name>
    <dbReference type="NCBI Taxonomy" id="104609"/>
    <lineage>
        <taxon>Bacteria</taxon>
        <taxon>Pseudomonadati</taxon>
        <taxon>Pseudomonadota</taxon>
        <taxon>Gammaproteobacteria</taxon>
        <taxon>Vibrionales</taxon>
        <taxon>Vibrionaceae</taxon>
        <taxon>Vibrio</taxon>
    </lineage>
</organism>
<dbReference type="EMBL" id="BSNX01000039">
    <property type="protein sequence ID" value="GLQ73756.1"/>
    <property type="molecule type" value="Genomic_DNA"/>
</dbReference>
<evidence type="ECO:0000256" key="11">
    <source>
        <dbReference type="ARBA" id="ARBA00033158"/>
    </source>
</evidence>
<name>A0AAV5NUS3_9VIBR</name>
<dbReference type="SUPFAM" id="SSF102829">
    <property type="entry name" value="Cell division protein ZapA-like"/>
    <property type="match status" value="1"/>
</dbReference>
<dbReference type="PANTHER" id="PTHR34981:SF1">
    <property type="entry name" value="CELL DIVISION PROTEIN ZAPA"/>
    <property type="match status" value="1"/>
</dbReference>
<dbReference type="GO" id="GO:0030428">
    <property type="term" value="C:cell septum"/>
    <property type="evidence" value="ECO:0007669"/>
    <property type="project" value="TreeGrafter"/>
</dbReference>
<dbReference type="RefSeq" id="WP_101112543.1">
    <property type="nucleotide sequence ID" value="NZ_AP025144.1"/>
</dbReference>
<gene>
    <name evidence="12" type="ORF">GCM10007932_31160</name>
</gene>
<reference evidence="13" key="1">
    <citation type="journal article" date="2019" name="Int. J. Syst. Evol. Microbiol.">
        <title>The Global Catalogue of Microorganisms (GCM) 10K type strain sequencing project: providing services to taxonomists for standard genome sequencing and annotation.</title>
        <authorList>
            <consortium name="The Broad Institute Genomics Platform"/>
            <consortium name="The Broad Institute Genome Sequencing Center for Infectious Disease"/>
            <person name="Wu L."/>
            <person name="Ma J."/>
        </authorList>
    </citation>
    <scope>NUCLEOTIDE SEQUENCE [LARGE SCALE GENOMIC DNA]</scope>
    <source>
        <strain evidence="13">NBRC 15640</strain>
    </source>
</reference>
<keyword evidence="4" id="KW-0963">Cytoplasm</keyword>
<evidence type="ECO:0000256" key="1">
    <source>
        <dbReference type="ARBA" id="ARBA00004496"/>
    </source>
</evidence>
<comment type="similarity">
    <text evidence="2">Belongs to the ZapA family. Type 1 subfamily.</text>
</comment>
<evidence type="ECO:0000256" key="10">
    <source>
        <dbReference type="ARBA" id="ARBA00026068"/>
    </source>
</evidence>
<dbReference type="AlphaFoldDB" id="A0AAV5NUS3"/>
<evidence type="ECO:0000256" key="8">
    <source>
        <dbReference type="ARBA" id="ARBA00023306"/>
    </source>
</evidence>
<evidence type="ECO:0000256" key="4">
    <source>
        <dbReference type="ARBA" id="ARBA00022490"/>
    </source>
</evidence>
<dbReference type="GO" id="GO:0005829">
    <property type="term" value="C:cytosol"/>
    <property type="evidence" value="ECO:0007669"/>
    <property type="project" value="TreeGrafter"/>
</dbReference>
<dbReference type="Pfam" id="PF05164">
    <property type="entry name" value="ZapA"/>
    <property type="match status" value="1"/>
</dbReference>
<keyword evidence="7" id="KW-0717">Septation</keyword>
<comment type="caution">
    <text evidence="12">The sequence shown here is derived from an EMBL/GenBank/DDBJ whole genome shotgun (WGS) entry which is preliminary data.</text>
</comment>
<sequence>MSSQAVEVEILGKLTRVNCPPGQEESLLKAAEDLNTRLNEMAERTKVTNTEKLLTIAALNICYELQISKQEVHGQTTEITERMELLSASLDGALKQLGRE</sequence>
<evidence type="ECO:0000256" key="5">
    <source>
        <dbReference type="ARBA" id="ARBA00022618"/>
    </source>
</evidence>
<dbReference type="InterPro" id="IPR036192">
    <property type="entry name" value="Cell_div_ZapA-like_sf"/>
</dbReference>
<protein>
    <recommendedName>
        <fullName evidence="3">Cell division protein ZapA</fullName>
    </recommendedName>
    <alternativeName>
        <fullName evidence="11">Z ring-associated protein ZapA</fullName>
    </alternativeName>
</protein>
<evidence type="ECO:0000313" key="12">
    <source>
        <dbReference type="EMBL" id="GLQ73756.1"/>
    </source>
</evidence>
<accession>A0AAV5NUS3</accession>
<evidence type="ECO:0000256" key="2">
    <source>
        <dbReference type="ARBA" id="ARBA00010074"/>
    </source>
</evidence>
<dbReference type="Gene3D" id="1.20.5.50">
    <property type="match status" value="1"/>
</dbReference>
<evidence type="ECO:0000256" key="9">
    <source>
        <dbReference type="ARBA" id="ARBA00024910"/>
    </source>
</evidence>
<comment type="subunit">
    <text evidence="10">Homodimer. Interacts with FtsZ.</text>
</comment>
<dbReference type="NCBIfam" id="NF008209">
    <property type="entry name" value="PRK10972.1"/>
    <property type="match status" value="1"/>
</dbReference>
<dbReference type="InterPro" id="IPR007838">
    <property type="entry name" value="Cell_div_ZapA-like"/>
</dbReference>
<evidence type="ECO:0000256" key="3">
    <source>
        <dbReference type="ARBA" id="ARBA00015195"/>
    </source>
</evidence>